<keyword evidence="5 6" id="KW-0472">Membrane</keyword>
<dbReference type="RefSeq" id="WP_127694866.1">
    <property type="nucleotide sequence ID" value="NZ_SACQ01000006.1"/>
</dbReference>
<dbReference type="CDD" id="cd06173">
    <property type="entry name" value="MFS_MefA_like"/>
    <property type="match status" value="1"/>
</dbReference>
<feature type="transmembrane region" description="Helical" evidence="6">
    <location>
        <begin position="254"/>
        <end position="273"/>
    </location>
</feature>
<dbReference type="InterPro" id="IPR036259">
    <property type="entry name" value="MFS_trans_sf"/>
</dbReference>
<dbReference type="PANTHER" id="PTHR23513">
    <property type="entry name" value="INTEGRAL MEMBRANE EFFLUX PROTEIN-RELATED"/>
    <property type="match status" value="1"/>
</dbReference>
<evidence type="ECO:0000256" key="5">
    <source>
        <dbReference type="ARBA" id="ARBA00023136"/>
    </source>
</evidence>
<dbReference type="Proteomes" id="UP000282818">
    <property type="component" value="Unassembled WGS sequence"/>
</dbReference>
<keyword evidence="9" id="KW-1185">Reference proteome</keyword>
<evidence type="ECO:0000256" key="6">
    <source>
        <dbReference type="SAM" id="Phobius"/>
    </source>
</evidence>
<feature type="transmembrane region" description="Helical" evidence="6">
    <location>
        <begin position="171"/>
        <end position="193"/>
    </location>
</feature>
<dbReference type="PRINTS" id="PR01988">
    <property type="entry name" value="EXPORTERBACE"/>
</dbReference>
<feature type="transmembrane region" description="Helical" evidence="6">
    <location>
        <begin position="222"/>
        <end position="242"/>
    </location>
</feature>
<keyword evidence="2" id="KW-1003">Cell membrane</keyword>
<feature type="transmembrane region" description="Helical" evidence="6">
    <location>
        <begin position="104"/>
        <end position="125"/>
    </location>
</feature>
<evidence type="ECO:0000313" key="9">
    <source>
        <dbReference type="Proteomes" id="UP000282818"/>
    </source>
</evidence>
<dbReference type="GO" id="GO:0005886">
    <property type="term" value="C:plasma membrane"/>
    <property type="evidence" value="ECO:0007669"/>
    <property type="project" value="UniProtKB-SubCell"/>
</dbReference>
<dbReference type="Pfam" id="PF07690">
    <property type="entry name" value="MFS_1"/>
    <property type="match status" value="1"/>
</dbReference>
<dbReference type="PROSITE" id="PS50850">
    <property type="entry name" value="MFS"/>
    <property type="match status" value="1"/>
</dbReference>
<dbReference type="AlphaFoldDB" id="A0A437Q6D8"/>
<keyword evidence="3 6" id="KW-0812">Transmembrane</keyword>
<feature type="transmembrane region" description="Helical" evidence="6">
    <location>
        <begin position="45"/>
        <end position="67"/>
    </location>
</feature>
<accession>A0A437Q6D8</accession>
<evidence type="ECO:0000256" key="4">
    <source>
        <dbReference type="ARBA" id="ARBA00022989"/>
    </source>
</evidence>
<feature type="transmembrane region" description="Helical" evidence="6">
    <location>
        <begin position="21"/>
        <end position="39"/>
    </location>
</feature>
<keyword evidence="4 6" id="KW-1133">Transmembrane helix</keyword>
<proteinExistence type="predicted"/>
<evidence type="ECO:0000256" key="3">
    <source>
        <dbReference type="ARBA" id="ARBA00022692"/>
    </source>
</evidence>
<dbReference type="EMBL" id="SACQ01000006">
    <property type="protein sequence ID" value="RVU30081.1"/>
    <property type="molecule type" value="Genomic_DNA"/>
</dbReference>
<evidence type="ECO:0000259" key="7">
    <source>
        <dbReference type="PROSITE" id="PS50850"/>
    </source>
</evidence>
<dbReference type="SUPFAM" id="SSF103473">
    <property type="entry name" value="MFS general substrate transporter"/>
    <property type="match status" value="1"/>
</dbReference>
<evidence type="ECO:0000313" key="8">
    <source>
        <dbReference type="EMBL" id="RVU30081.1"/>
    </source>
</evidence>
<dbReference type="InterPro" id="IPR020846">
    <property type="entry name" value="MFS_dom"/>
</dbReference>
<protein>
    <submittedName>
        <fullName evidence="8">MFS transporter</fullName>
    </submittedName>
</protein>
<feature type="transmembrane region" description="Helical" evidence="6">
    <location>
        <begin position="368"/>
        <end position="389"/>
    </location>
</feature>
<feature type="transmembrane region" description="Helical" evidence="6">
    <location>
        <begin position="285"/>
        <end position="304"/>
    </location>
</feature>
<dbReference type="PANTHER" id="PTHR23513:SF6">
    <property type="entry name" value="MAJOR FACILITATOR SUPERFAMILY ASSOCIATED DOMAIN-CONTAINING PROTEIN"/>
    <property type="match status" value="1"/>
</dbReference>
<feature type="transmembrane region" description="Helical" evidence="6">
    <location>
        <begin position="343"/>
        <end position="362"/>
    </location>
</feature>
<reference evidence="8 9" key="1">
    <citation type="submission" date="2019-01" db="EMBL/GenBank/DDBJ databases">
        <authorList>
            <person name="Chen W.-M."/>
        </authorList>
    </citation>
    <scope>NUCLEOTIDE SEQUENCE [LARGE SCALE GENOMIC DNA]</scope>
    <source>
        <strain evidence="8 9">HPM-16</strain>
    </source>
</reference>
<feature type="transmembrane region" description="Helical" evidence="6">
    <location>
        <begin position="310"/>
        <end position="331"/>
    </location>
</feature>
<dbReference type="GO" id="GO:0022857">
    <property type="term" value="F:transmembrane transporter activity"/>
    <property type="evidence" value="ECO:0007669"/>
    <property type="project" value="InterPro"/>
</dbReference>
<dbReference type="InterPro" id="IPR011701">
    <property type="entry name" value="MFS"/>
</dbReference>
<dbReference type="Gene3D" id="1.20.1250.20">
    <property type="entry name" value="MFS general substrate transporter like domains"/>
    <property type="match status" value="1"/>
</dbReference>
<dbReference type="InterPro" id="IPR022324">
    <property type="entry name" value="Bacilysin_exporter_BacE_put"/>
</dbReference>
<evidence type="ECO:0000256" key="2">
    <source>
        <dbReference type="ARBA" id="ARBA00022475"/>
    </source>
</evidence>
<evidence type="ECO:0000256" key="1">
    <source>
        <dbReference type="ARBA" id="ARBA00004651"/>
    </source>
</evidence>
<organism evidence="8 9">
    <name type="scientific">Neptunomonas marina</name>
    <dbReference type="NCBI Taxonomy" id="1815562"/>
    <lineage>
        <taxon>Bacteria</taxon>
        <taxon>Pseudomonadati</taxon>
        <taxon>Pseudomonadota</taxon>
        <taxon>Gammaproteobacteria</taxon>
        <taxon>Oceanospirillales</taxon>
        <taxon>Oceanospirillaceae</taxon>
        <taxon>Neptunomonas</taxon>
    </lineage>
</organism>
<feature type="domain" description="Major facilitator superfamily (MFS) profile" evidence="7">
    <location>
        <begin position="12"/>
        <end position="397"/>
    </location>
</feature>
<comment type="subcellular location">
    <subcellularLocation>
        <location evidence="1">Cell membrane</location>
        <topology evidence="1">Multi-pass membrane protein</topology>
    </subcellularLocation>
</comment>
<gene>
    <name evidence="8" type="ORF">EOE65_13605</name>
</gene>
<name>A0A437Q6D8_9GAMM</name>
<comment type="caution">
    <text evidence="8">The sequence shown here is derived from an EMBL/GenBank/DDBJ whole genome shotgun (WGS) entry which is preliminary data.</text>
</comment>
<sequence length="461" mass="50166">MPELLQPLRDKRFRWLFFSQLISLTGTGLATVALALLAYELSPTSAGAVLGTALAVKMVAYLTIAPVVGSYASLLPRKYWLAGLNLARAGVVACLPFIAEAWQLYLLIFLLNALAAGYTPVYQALLPDILPEEQSYNQALSLSRLATEMEALLSPALAAALLLLLPYDLLFTFNSIAFVIAAAFIGLVTLPIAQTTERGGGVWHRISFGVHSYLKTPRLRGVLALNLALSLAGAMVIVNTVVYVREVLGLSEEAVPLLMMATGVGSIAAALLLPALMQRFNDRNLMLSGALLFPLSLLLGAAPHSYVSLFPLWVVIGFATSLVLIPTGKVIRDSCQAGDRNDFFAANFALTHGMWLIGYLLAGQLGAQLGLTETFVMLAAMAAVAILIASQQWAKAEPEAIWHEHQALDHTHPHIHDAHHQHAHEGWEGPEPHTHMHHHATVKHKHPFTIDEHHVHWPKEQ</sequence>